<dbReference type="EMBL" id="CACRXK020003418">
    <property type="protein sequence ID" value="CAB3998708.1"/>
    <property type="molecule type" value="Genomic_DNA"/>
</dbReference>
<dbReference type="InterPro" id="IPR043502">
    <property type="entry name" value="DNA/RNA_pol_sf"/>
</dbReference>
<name>A0A6S7H388_PARCT</name>
<organism evidence="1 2">
    <name type="scientific">Paramuricea clavata</name>
    <name type="common">Red gorgonian</name>
    <name type="synonym">Violescent sea-whip</name>
    <dbReference type="NCBI Taxonomy" id="317549"/>
    <lineage>
        <taxon>Eukaryota</taxon>
        <taxon>Metazoa</taxon>
        <taxon>Cnidaria</taxon>
        <taxon>Anthozoa</taxon>
        <taxon>Octocorallia</taxon>
        <taxon>Malacalcyonacea</taxon>
        <taxon>Plexauridae</taxon>
        <taxon>Paramuricea</taxon>
    </lineage>
</organism>
<dbReference type="PANTHER" id="PTHR47510:SF3">
    <property type="entry name" value="ENDO_EXONUCLEASE_PHOSPHATASE DOMAIN-CONTAINING PROTEIN"/>
    <property type="match status" value="1"/>
</dbReference>
<protein>
    <submittedName>
        <fullName evidence="1">Uncharacterized protein</fullName>
    </submittedName>
</protein>
<dbReference type="AlphaFoldDB" id="A0A6S7H388"/>
<keyword evidence="2" id="KW-1185">Reference proteome</keyword>
<dbReference type="Pfam" id="PF00078">
    <property type="entry name" value="RVT_1"/>
    <property type="match status" value="1"/>
</dbReference>
<accession>A0A6S7H388</accession>
<gene>
    <name evidence="1" type="ORF">PACLA_8A072725</name>
</gene>
<dbReference type="OrthoDB" id="5985125at2759"/>
<comment type="caution">
    <text evidence="1">The sequence shown here is derived from an EMBL/GenBank/DDBJ whole genome shotgun (WGS) entry which is preliminary data.</text>
</comment>
<feature type="non-terminal residue" evidence="1">
    <location>
        <position position="1"/>
    </location>
</feature>
<sequence length="256" mass="28484">ESKGDSKKLWNAVNEASSRKCQSSNPTCIISDGVEYTNNKSIASILNKHFATIGQYLAEKLPAITPSYASSYYLSNGQHYNILPVDESFVIKHLKSLKASKATGLDKINIKLLKDASEIIAPSITKLINRSIQNHTFPSSWKCSKVFPLYKSGDRANATNYRPISVLPALSKLMEKAVYTQLYDYLTEHNILNDNQFGFRRKCSTTTALSSFADEILASMEKAEVCGAVFLDLSKAFDTVDHAVMLKKLSEDIAFY</sequence>
<proteinExistence type="predicted"/>
<dbReference type="Proteomes" id="UP001152795">
    <property type="component" value="Unassembled WGS sequence"/>
</dbReference>
<dbReference type="CDD" id="cd01650">
    <property type="entry name" value="RT_nLTR_like"/>
    <property type="match status" value="1"/>
</dbReference>
<dbReference type="PANTHER" id="PTHR47510">
    <property type="entry name" value="REVERSE TRANSCRIPTASE DOMAIN-CONTAINING PROTEIN"/>
    <property type="match status" value="1"/>
</dbReference>
<reference evidence="1" key="1">
    <citation type="submission" date="2020-04" db="EMBL/GenBank/DDBJ databases">
        <authorList>
            <person name="Alioto T."/>
            <person name="Alioto T."/>
            <person name="Gomez Garrido J."/>
        </authorList>
    </citation>
    <scope>NUCLEOTIDE SEQUENCE</scope>
    <source>
        <strain evidence="1">A484AB</strain>
    </source>
</reference>
<evidence type="ECO:0000313" key="2">
    <source>
        <dbReference type="Proteomes" id="UP001152795"/>
    </source>
</evidence>
<dbReference type="PROSITE" id="PS50878">
    <property type="entry name" value="RT_POL"/>
    <property type="match status" value="1"/>
</dbReference>
<dbReference type="SUPFAM" id="SSF56672">
    <property type="entry name" value="DNA/RNA polymerases"/>
    <property type="match status" value="1"/>
</dbReference>
<dbReference type="InterPro" id="IPR000477">
    <property type="entry name" value="RT_dom"/>
</dbReference>
<evidence type="ECO:0000313" key="1">
    <source>
        <dbReference type="EMBL" id="CAB3998708.1"/>
    </source>
</evidence>